<dbReference type="InterPro" id="IPR000601">
    <property type="entry name" value="PKD_dom"/>
</dbReference>
<dbReference type="InterPro" id="IPR001434">
    <property type="entry name" value="OmcB-like_DUF11"/>
</dbReference>
<evidence type="ECO:0000313" key="4">
    <source>
        <dbReference type="EMBL" id="MFL9844507.1"/>
    </source>
</evidence>
<accession>A0ABW8YYR3</accession>
<dbReference type="PROSITE" id="PS50093">
    <property type="entry name" value="PKD"/>
    <property type="match status" value="1"/>
</dbReference>
<dbReference type="Pfam" id="PF24595">
    <property type="entry name" value="DUF7619"/>
    <property type="match status" value="1"/>
</dbReference>
<dbReference type="Pfam" id="PF03382">
    <property type="entry name" value="DUF285"/>
    <property type="match status" value="1"/>
</dbReference>
<dbReference type="InterPro" id="IPR055353">
    <property type="entry name" value="DUF7619"/>
</dbReference>
<dbReference type="Gene3D" id="2.60.40.10">
    <property type="entry name" value="Immunoglobulins"/>
    <property type="match status" value="1"/>
</dbReference>
<dbReference type="InterPro" id="IPR013783">
    <property type="entry name" value="Ig-like_fold"/>
</dbReference>
<evidence type="ECO:0000256" key="1">
    <source>
        <dbReference type="ARBA" id="ARBA00022729"/>
    </source>
</evidence>
<dbReference type="SUPFAM" id="SSF49299">
    <property type="entry name" value="PKD domain"/>
    <property type="match status" value="1"/>
</dbReference>
<protein>
    <submittedName>
        <fullName evidence="4">BspA family leucine-rich repeat surface protein</fullName>
    </submittedName>
</protein>
<dbReference type="InterPro" id="IPR035986">
    <property type="entry name" value="PKD_dom_sf"/>
</dbReference>
<dbReference type="Proteomes" id="UP001629156">
    <property type="component" value="Unassembled WGS sequence"/>
</dbReference>
<dbReference type="RefSeq" id="WP_408084758.1">
    <property type="nucleotide sequence ID" value="NZ_JBELPZ010000007.1"/>
</dbReference>
<sequence length="901" mass="99725">MKKFYFYCIALFASYYVNAQEPFITTWQVEADDLTIIVPVDGTNNDFTINFGDGVILNNQTGQVSHEYVSPGTYTVTISGDFNKFNFYSGSDKIMTIEQWGDVEWSSMNSAFSNCPNLTITAVDSPDLSQVTDMSYMFAGCSSLNQSINNWDVSNVVNMESLFASATEFNQPLNNWNISNVTNIKNIFTQTAFNQPLDAWDVSNVTTMQNAFAIAMSFNQPLNNWDVSSVTNMDGMFVYASSFNQPLDNWDVSNVTTMSDMFAHADVFNQNINSWDLSSLTLMDSMFYKAYAFNQPLDSWDVSNVTSMFNVFNYASSFNQPLNSWDVSNVTAMPSMFYQAYSFNQPLDNWDVSNVTNMTGMFRNAQDFNQDLSGWNFNTNVDFGYGSSQAFLGYSGLDTDNYDALLYRFAQLGLQNKYLGANNLKYCDAGVRNYLINQLNWNISGDGLSAQCIGNTISGNVRFDENADGCNADDMIIDNILVAANNGTFTYSTLSSLEGEFNINLFEDTYTVQLLNIPSYFTASPASQNVTFSGSGNIEQLDFCLTANQAVEDINVIIIPVTEARPGFEAIYQLVVENIGTQTVSGVSVNLVYDETAQSFINADQIPATNTAGQLGFTIATLQPFESRVINLVMQTFTPPTVNGGDILNFTATVTPNTNDYTPDDNSFEFNQVIVNAFDPNDKTVVQGDAITMDQATGYLDYIVRFQNTGTASAITVRIEDVLDEKLDWTTFSPVSASHDYHVEISENNHVEFIFNDINLPAESDDEPGSHGFIAFKVKPVTSIAVGDIIEGTAAIYFDYNEPIITNTVNTTVIENTNSIKDFNLKSKLAVYPNPATDLIKIQASQGVAVESVKIFNIQGSELFSFSIDADTINVKNIAVGIYVLSVTTNQGTANFRVIKN</sequence>
<evidence type="ECO:0000313" key="5">
    <source>
        <dbReference type="Proteomes" id="UP001629156"/>
    </source>
</evidence>
<dbReference type="EMBL" id="JBELPZ010000007">
    <property type="protein sequence ID" value="MFL9844507.1"/>
    <property type="molecule type" value="Genomic_DNA"/>
</dbReference>
<organism evidence="4 5">
    <name type="scientific">Flavobacterium rhizosphaerae</name>
    <dbReference type="NCBI Taxonomy" id="3163298"/>
    <lineage>
        <taxon>Bacteria</taxon>
        <taxon>Pseudomonadati</taxon>
        <taxon>Bacteroidota</taxon>
        <taxon>Flavobacteriia</taxon>
        <taxon>Flavobacteriales</taxon>
        <taxon>Flavobacteriaceae</taxon>
        <taxon>Flavobacterium</taxon>
    </lineage>
</organism>
<keyword evidence="1 2" id="KW-0732">Signal</keyword>
<dbReference type="Pfam" id="PF18962">
    <property type="entry name" value="Por_Secre_tail"/>
    <property type="match status" value="1"/>
</dbReference>
<comment type="caution">
    <text evidence="4">The sequence shown here is derived from an EMBL/GenBank/DDBJ whole genome shotgun (WGS) entry which is preliminary data.</text>
</comment>
<dbReference type="Pfam" id="PF01345">
    <property type="entry name" value="DUF11"/>
    <property type="match status" value="1"/>
</dbReference>
<dbReference type="NCBIfam" id="TIGR02167">
    <property type="entry name" value="Liste_lipo_26"/>
    <property type="match status" value="6"/>
</dbReference>
<evidence type="ECO:0000256" key="2">
    <source>
        <dbReference type="SAM" id="SignalP"/>
    </source>
</evidence>
<feature type="chain" id="PRO_5045263201" evidence="2">
    <location>
        <begin position="20"/>
        <end position="901"/>
    </location>
</feature>
<dbReference type="InterPro" id="IPR026444">
    <property type="entry name" value="Secre_tail"/>
</dbReference>
<feature type="domain" description="PKD" evidence="3">
    <location>
        <begin position="42"/>
        <end position="79"/>
    </location>
</feature>
<proteinExistence type="predicted"/>
<evidence type="ECO:0000259" key="3">
    <source>
        <dbReference type="PROSITE" id="PS50093"/>
    </source>
</evidence>
<keyword evidence="5" id="KW-1185">Reference proteome</keyword>
<dbReference type="InterPro" id="IPR005046">
    <property type="entry name" value="DUF285"/>
</dbReference>
<dbReference type="Pfam" id="PF00801">
    <property type="entry name" value="PKD"/>
    <property type="match status" value="1"/>
</dbReference>
<name>A0ABW8YYR3_9FLAO</name>
<feature type="signal peptide" evidence="2">
    <location>
        <begin position="1"/>
        <end position="19"/>
    </location>
</feature>
<reference evidence="4 5" key="1">
    <citation type="submission" date="2024-06" db="EMBL/GenBank/DDBJ databases">
        <authorList>
            <person name="Kaempfer P."/>
            <person name="Viver T."/>
        </authorList>
    </citation>
    <scope>NUCLEOTIDE SEQUENCE [LARGE SCALE GENOMIC DNA]</scope>
    <source>
        <strain evidence="4 5">ST-119</strain>
    </source>
</reference>
<dbReference type="NCBIfam" id="TIGR04183">
    <property type="entry name" value="Por_Secre_tail"/>
    <property type="match status" value="1"/>
</dbReference>
<gene>
    <name evidence="4" type="ORF">ABS766_08755</name>
</gene>
<dbReference type="InterPro" id="IPR011889">
    <property type="entry name" value="Liste_lipo_26"/>
</dbReference>
<dbReference type="CDD" id="cd00146">
    <property type="entry name" value="PKD"/>
    <property type="match status" value="1"/>
</dbReference>